<dbReference type="InterPro" id="IPR021858">
    <property type="entry name" value="Fun_TF"/>
</dbReference>
<evidence type="ECO:0000313" key="5">
    <source>
        <dbReference type="Proteomes" id="UP000272025"/>
    </source>
</evidence>
<dbReference type="Pfam" id="PF11951">
    <property type="entry name" value="Fungal_trans_2"/>
    <property type="match status" value="1"/>
</dbReference>
<evidence type="ECO:0000256" key="2">
    <source>
        <dbReference type="SAM" id="MobiDB-lite"/>
    </source>
</evidence>
<dbReference type="SUPFAM" id="SSF57701">
    <property type="entry name" value="Zn2/Cys6 DNA-binding domain"/>
    <property type="match status" value="1"/>
</dbReference>
<gene>
    <name evidence="4" type="ORF">SODALDRAFT_283694</name>
</gene>
<dbReference type="PANTHER" id="PTHR47657">
    <property type="entry name" value="STEROL REGULATORY ELEMENT-BINDING PROTEIN ECM22"/>
    <property type="match status" value="1"/>
</dbReference>
<organism evidence="4 5">
    <name type="scientific">Sodiomyces alkalinus (strain CBS 110278 / VKM F-3762 / F11)</name>
    <name type="common">Alkaliphilic filamentous fungus</name>
    <dbReference type="NCBI Taxonomy" id="1314773"/>
    <lineage>
        <taxon>Eukaryota</taxon>
        <taxon>Fungi</taxon>
        <taxon>Dikarya</taxon>
        <taxon>Ascomycota</taxon>
        <taxon>Pezizomycotina</taxon>
        <taxon>Sordariomycetes</taxon>
        <taxon>Hypocreomycetidae</taxon>
        <taxon>Glomerellales</taxon>
        <taxon>Plectosphaerellaceae</taxon>
        <taxon>Sodiomyces</taxon>
    </lineage>
</organism>
<keyword evidence="5" id="KW-1185">Reference proteome</keyword>
<sequence length="553" mass="61084">MAGPGGGPPRRSHTKSRKGCDTCKRRHIRCDEVFPQCRNCTKHKIRCPYNDIPVPHKGSGTPDKPDLMWTNEIVVAIREWRRTGTFPFPSINLTSPPHPSHYSDEELRLIYHVSSIFDQMAGMNVVCLTIWTSYIPAILNLGTRHRCLMDSLLAFSAMHIASLTDCPIVGNMAYEHRGRALGGLKLAIGTFSGETLNAALAASLLLSWQATDWRTWTQLMQGACSVTDVLWGLGQGSEFYDLLNETGSSFPRSSPAPSPDHQPSQPPKENLDALNYTLHQLYKVELFVKQCGEDSKPIQQLAGFLRGSRKIALNLSAAEQFERLRPLRTWLFSLPVMLLQEKGPTPATLVTIAHYYTVAILLERLFPEIGTAFFGNLCARSIVATYSRVLGGHLSYGHNTDAYTPVRLMQFPMDTATTLQFAMGLSTPAQPILFPQMHPPNVILGGPLPWCAVPQASSYTYVPYGDHAIYSYSPEFLPMASPEFLPMASPDPLLLPGYTDPQQLSIPSPVFAGYSPASSNFEGSIAYSDPREDGMSEIESMPPSHIFCSSSTN</sequence>
<protein>
    <recommendedName>
        <fullName evidence="3">Zn(2)-C6 fungal-type domain-containing protein</fullName>
    </recommendedName>
</protein>
<dbReference type="CDD" id="cd00067">
    <property type="entry name" value="GAL4"/>
    <property type="match status" value="1"/>
</dbReference>
<keyword evidence="1" id="KW-0539">Nucleus</keyword>
<evidence type="ECO:0000256" key="1">
    <source>
        <dbReference type="ARBA" id="ARBA00023242"/>
    </source>
</evidence>
<accession>A0A3N2PM99</accession>
<dbReference type="InterPro" id="IPR036864">
    <property type="entry name" value="Zn2-C6_fun-type_DNA-bd_sf"/>
</dbReference>
<dbReference type="Proteomes" id="UP000272025">
    <property type="component" value="Unassembled WGS sequence"/>
</dbReference>
<dbReference type="GO" id="GO:0008270">
    <property type="term" value="F:zinc ion binding"/>
    <property type="evidence" value="ECO:0007669"/>
    <property type="project" value="InterPro"/>
</dbReference>
<dbReference type="STRING" id="1314773.A0A3N2PM99"/>
<dbReference type="AlphaFoldDB" id="A0A3N2PM99"/>
<dbReference type="RefSeq" id="XP_028463356.1">
    <property type="nucleotide sequence ID" value="XM_028608426.1"/>
</dbReference>
<dbReference type="OrthoDB" id="1924260at2759"/>
<dbReference type="InterPro" id="IPR001138">
    <property type="entry name" value="Zn2Cys6_DnaBD"/>
</dbReference>
<evidence type="ECO:0000313" key="4">
    <source>
        <dbReference type="EMBL" id="ROT35550.1"/>
    </source>
</evidence>
<dbReference type="PROSITE" id="PS50048">
    <property type="entry name" value="ZN2_CY6_FUNGAL_2"/>
    <property type="match status" value="1"/>
</dbReference>
<dbReference type="SMART" id="SM00066">
    <property type="entry name" value="GAL4"/>
    <property type="match status" value="1"/>
</dbReference>
<dbReference type="PROSITE" id="PS00463">
    <property type="entry name" value="ZN2_CY6_FUNGAL_1"/>
    <property type="match status" value="1"/>
</dbReference>
<evidence type="ECO:0000259" key="3">
    <source>
        <dbReference type="PROSITE" id="PS50048"/>
    </source>
</evidence>
<dbReference type="Gene3D" id="4.10.240.10">
    <property type="entry name" value="Zn(2)-C6 fungal-type DNA-binding domain"/>
    <property type="match status" value="1"/>
</dbReference>
<reference evidence="4 5" key="1">
    <citation type="journal article" date="2018" name="Mol. Ecol.">
        <title>The obligate alkalophilic soda-lake fungus Sodiomyces alkalinus has shifted to a protein diet.</title>
        <authorList>
            <person name="Grum-Grzhimaylo A.A."/>
            <person name="Falkoski D.L."/>
            <person name="van den Heuvel J."/>
            <person name="Valero-Jimenez C.A."/>
            <person name="Min B."/>
            <person name="Choi I.G."/>
            <person name="Lipzen A."/>
            <person name="Daum C.G."/>
            <person name="Aanen D.K."/>
            <person name="Tsang A."/>
            <person name="Henrissat B."/>
            <person name="Bilanenko E.N."/>
            <person name="de Vries R.P."/>
            <person name="van Kan J.A.L."/>
            <person name="Grigoriev I.V."/>
            <person name="Debets A.J.M."/>
        </authorList>
    </citation>
    <scope>NUCLEOTIDE SEQUENCE [LARGE SCALE GENOMIC DNA]</scope>
    <source>
        <strain evidence="4 5">F11</strain>
    </source>
</reference>
<feature type="region of interest" description="Disordered" evidence="2">
    <location>
        <begin position="248"/>
        <end position="269"/>
    </location>
</feature>
<dbReference type="GeneID" id="39576904"/>
<feature type="compositionally biased region" description="Pro residues" evidence="2">
    <location>
        <begin position="254"/>
        <end position="266"/>
    </location>
</feature>
<dbReference type="InterPro" id="IPR052400">
    <property type="entry name" value="Zn2-C6_fungal_TF"/>
</dbReference>
<proteinExistence type="predicted"/>
<dbReference type="EMBL" id="ML119061">
    <property type="protein sequence ID" value="ROT35550.1"/>
    <property type="molecule type" value="Genomic_DNA"/>
</dbReference>
<dbReference type="Pfam" id="PF00172">
    <property type="entry name" value="Zn_clus"/>
    <property type="match status" value="1"/>
</dbReference>
<name>A0A3N2PM99_SODAK</name>
<dbReference type="GO" id="GO:0000981">
    <property type="term" value="F:DNA-binding transcription factor activity, RNA polymerase II-specific"/>
    <property type="evidence" value="ECO:0007669"/>
    <property type="project" value="InterPro"/>
</dbReference>
<dbReference type="PANTHER" id="PTHR47657:SF12">
    <property type="entry name" value="ZN(II)2CYS6 TRANSCRIPTION FACTOR (EUROFUNG)"/>
    <property type="match status" value="1"/>
</dbReference>
<feature type="domain" description="Zn(2)-C6 fungal-type" evidence="3">
    <location>
        <begin position="19"/>
        <end position="49"/>
    </location>
</feature>